<proteinExistence type="predicted"/>
<keyword evidence="2" id="KW-1185">Reference proteome</keyword>
<sequence>MRSLDETASLFNVDDDIVKRTSDAVWLRTDSSPGTSTSCSNNADMVICKLVPHGDTLLTICSRFRANTAILNRLDNPGRIRYFVYPKTSKLAWKNDLFAARVRHGVKHRLRWWESIVSYDKYVSVFDWLLEHEQELPSELHVV</sequence>
<dbReference type="EMBL" id="JAQIZT010000018">
    <property type="protein sequence ID" value="KAJ6957180.1"/>
    <property type="molecule type" value="Genomic_DNA"/>
</dbReference>
<evidence type="ECO:0000313" key="1">
    <source>
        <dbReference type="EMBL" id="KAJ6957180.1"/>
    </source>
</evidence>
<dbReference type="AlphaFoldDB" id="A0AAD6LAL5"/>
<evidence type="ECO:0000313" key="2">
    <source>
        <dbReference type="Proteomes" id="UP001164929"/>
    </source>
</evidence>
<organism evidence="1 2">
    <name type="scientific">Populus alba x Populus x berolinensis</name>
    <dbReference type="NCBI Taxonomy" id="444605"/>
    <lineage>
        <taxon>Eukaryota</taxon>
        <taxon>Viridiplantae</taxon>
        <taxon>Streptophyta</taxon>
        <taxon>Embryophyta</taxon>
        <taxon>Tracheophyta</taxon>
        <taxon>Spermatophyta</taxon>
        <taxon>Magnoliopsida</taxon>
        <taxon>eudicotyledons</taxon>
        <taxon>Gunneridae</taxon>
        <taxon>Pentapetalae</taxon>
        <taxon>rosids</taxon>
        <taxon>fabids</taxon>
        <taxon>Malpighiales</taxon>
        <taxon>Salicaceae</taxon>
        <taxon>Saliceae</taxon>
        <taxon>Populus</taxon>
    </lineage>
</organism>
<accession>A0AAD6LAL5</accession>
<name>A0AAD6LAL5_9ROSI</name>
<dbReference type="Proteomes" id="UP001164929">
    <property type="component" value="Chromosome 18"/>
</dbReference>
<gene>
    <name evidence="1" type="ORF">NC653_039188</name>
</gene>
<reference evidence="1 2" key="1">
    <citation type="journal article" date="2023" name="Mol. Ecol. Resour.">
        <title>Chromosome-level genome assembly of a triploid poplar Populus alba 'Berolinensis'.</title>
        <authorList>
            <person name="Chen S."/>
            <person name="Yu Y."/>
            <person name="Wang X."/>
            <person name="Wang S."/>
            <person name="Zhang T."/>
            <person name="Zhou Y."/>
            <person name="He R."/>
            <person name="Meng N."/>
            <person name="Wang Y."/>
            <person name="Liu W."/>
            <person name="Liu Z."/>
            <person name="Liu J."/>
            <person name="Guo Q."/>
            <person name="Huang H."/>
            <person name="Sederoff R.R."/>
            <person name="Wang G."/>
            <person name="Qu G."/>
            <person name="Chen S."/>
        </authorList>
    </citation>
    <scope>NUCLEOTIDE SEQUENCE [LARGE SCALE GENOMIC DNA]</scope>
    <source>
        <strain evidence="1">SC-2020</strain>
    </source>
</reference>
<comment type="caution">
    <text evidence="1">The sequence shown here is derived from an EMBL/GenBank/DDBJ whole genome shotgun (WGS) entry which is preliminary data.</text>
</comment>
<protein>
    <submittedName>
        <fullName evidence="1">Uncharacterized protein</fullName>
    </submittedName>
</protein>